<dbReference type="AlphaFoldDB" id="A0A7S2Y1T5"/>
<sequence>MWLDTKGEFVHLRNPWSEFEPGANDDDDGDGVDDGVFRYRMGEFLDTYKFITCSDNETWTKIRNSMNSLGDKPSFAGIEWFLFQFNLKSTKEAVFHFLGRVIDGGKKLAHAPSYCAWCSGYTAF</sequence>
<evidence type="ECO:0008006" key="2">
    <source>
        <dbReference type="Google" id="ProtNLM"/>
    </source>
</evidence>
<proteinExistence type="predicted"/>
<evidence type="ECO:0000313" key="1">
    <source>
        <dbReference type="EMBL" id="CAD9874924.1"/>
    </source>
</evidence>
<organism evidence="1">
    <name type="scientific">Fibrocapsa japonica</name>
    <dbReference type="NCBI Taxonomy" id="94617"/>
    <lineage>
        <taxon>Eukaryota</taxon>
        <taxon>Sar</taxon>
        <taxon>Stramenopiles</taxon>
        <taxon>Ochrophyta</taxon>
        <taxon>Raphidophyceae</taxon>
        <taxon>Chattonellales</taxon>
        <taxon>Chattonellaceae</taxon>
        <taxon>Fibrocapsa</taxon>
    </lineage>
</organism>
<protein>
    <recommendedName>
        <fullName evidence="2">Calpain catalytic domain-containing protein</fullName>
    </recommendedName>
</protein>
<name>A0A7S2Y1T5_9STRA</name>
<accession>A0A7S2Y1T5</accession>
<dbReference type="EMBL" id="HBHR01023514">
    <property type="protein sequence ID" value="CAD9874924.1"/>
    <property type="molecule type" value="Transcribed_RNA"/>
</dbReference>
<reference evidence="1" key="1">
    <citation type="submission" date="2021-01" db="EMBL/GenBank/DDBJ databases">
        <authorList>
            <person name="Corre E."/>
            <person name="Pelletier E."/>
            <person name="Niang G."/>
            <person name="Scheremetjew M."/>
            <person name="Finn R."/>
            <person name="Kale V."/>
            <person name="Holt S."/>
            <person name="Cochrane G."/>
            <person name="Meng A."/>
            <person name="Brown T."/>
            <person name="Cohen L."/>
        </authorList>
    </citation>
    <scope>NUCLEOTIDE SEQUENCE</scope>
    <source>
        <strain evidence="1">CCMP1661</strain>
    </source>
</reference>
<gene>
    <name evidence="1" type="ORF">FJAP1339_LOCUS12068</name>
</gene>